<protein>
    <submittedName>
        <fullName evidence="1">Uncharacterized protein</fullName>
    </submittedName>
</protein>
<proteinExistence type="predicted"/>
<gene>
    <name evidence="1" type="ORF">PCC6912_00380</name>
</gene>
<accession>A0A433NQU7</accession>
<dbReference type="STRING" id="211165.GCA_000317285_04946"/>
<dbReference type="OrthoDB" id="516502at2"/>
<dbReference type="AlphaFoldDB" id="A0A433NQU7"/>
<organism evidence="1 2">
    <name type="scientific">Chlorogloeopsis fritschii PCC 6912</name>
    <dbReference type="NCBI Taxonomy" id="211165"/>
    <lineage>
        <taxon>Bacteria</taxon>
        <taxon>Bacillati</taxon>
        <taxon>Cyanobacteriota</taxon>
        <taxon>Cyanophyceae</taxon>
        <taxon>Nostocales</taxon>
        <taxon>Chlorogloeopsidaceae</taxon>
        <taxon>Chlorogloeopsis</taxon>
    </lineage>
</organism>
<reference evidence="1 2" key="1">
    <citation type="journal article" date="2019" name="Genome Biol. Evol.">
        <title>Day and night: Metabolic profiles and evolutionary relationships of six axenic non-marine cyanobacteria.</title>
        <authorList>
            <person name="Will S.E."/>
            <person name="Henke P."/>
            <person name="Boedeker C."/>
            <person name="Huang S."/>
            <person name="Brinkmann H."/>
            <person name="Rohde M."/>
            <person name="Jarek M."/>
            <person name="Friedl T."/>
            <person name="Seufert S."/>
            <person name="Schumacher M."/>
            <person name="Overmann J."/>
            <person name="Neumann-Schaal M."/>
            <person name="Petersen J."/>
        </authorList>
    </citation>
    <scope>NUCLEOTIDE SEQUENCE [LARGE SCALE GENOMIC DNA]</scope>
    <source>
        <strain evidence="1 2">PCC 6912</strain>
    </source>
</reference>
<evidence type="ECO:0000313" key="1">
    <source>
        <dbReference type="EMBL" id="RUR86595.1"/>
    </source>
</evidence>
<sequence length="219" mass="26105">MDKEFQNRLKDFTNLKSKYQATKHEDSSPSSLLYLILRKVDLGIELTDLELDWLTEHKLFETVKVIKQKQQHKVEELRKLESEFSHLKVQYKVPKSWQDLKDYISSPLYPILWKHNSEVEWLKNHQLTGSYQPSYQPYTLMGAIYYDKGEYPKGDNWFAEAIKRGARSEDIDDEIKRVVRSTKDENKRQDAARYLISKDSQRYAWAKSYLKKSKDKDCI</sequence>
<dbReference type="Proteomes" id="UP000268857">
    <property type="component" value="Unassembled WGS sequence"/>
</dbReference>
<name>A0A433NQU7_CHLFR</name>
<keyword evidence="2" id="KW-1185">Reference proteome</keyword>
<dbReference type="EMBL" id="RSCJ01000001">
    <property type="protein sequence ID" value="RUR86595.1"/>
    <property type="molecule type" value="Genomic_DNA"/>
</dbReference>
<dbReference type="RefSeq" id="WP_016874492.1">
    <property type="nucleotide sequence ID" value="NZ_AJLN01000116.1"/>
</dbReference>
<comment type="caution">
    <text evidence="1">The sequence shown here is derived from an EMBL/GenBank/DDBJ whole genome shotgun (WGS) entry which is preliminary data.</text>
</comment>
<evidence type="ECO:0000313" key="2">
    <source>
        <dbReference type="Proteomes" id="UP000268857"/>
    </source>
</evidence>